<proteinExistence type="predicted"/>
<accession>A0A7J8BEL4</accession>
<evidence type="ECO:0000256" key="1">
    <source>
        <dbReference type="SAM" id="MobiDB-lite"/>
    </source>
</evidence>
<name>A0A7J8BEL4_ROUAE</name>
<reference evidence="2 3" key="1">
    <citation type="journal article" date="2020" name="Nature">
        <title>Six reference-quality genomes reveal evolution of bat adaptations.</title>
        <authorList>
            <person name="Jebb D."/>
            <person name="Huang Z."/>
            <person name="Pippel M."/>
            <person name="Hughes G.M."/>
            <person name="Lavrichenko K."/>
            <person name="Devanna P."/>
            <person name="Winkler S."/>
            <person name="Jermiin L.S."/>
            <person name="Skirmuntt E.C."/>
            <person name="Katzourakis A."/>
            <person name="Burkitt-Gray L."/>
            <person name="Ray D.A."/>
            <person name="Sullivan K.A.M."/>
            <person name="Roscito J.G."/>
            <person name="Kirilenko B.M."/>
            <person name="Davalos L.M."/>
            <person name="Corthals A.P."/>
            <person name="Power M.L."/>
            <person name="Jones G."/>
            <person name="Ransome R.D."/>
            <person name="Dechmann D.K.N."/>
            <person name="Locatelli A.G."/>
            <person name="Puechmaille S.J."/>
            <person name="Fedrigo O."/>
            <person name="Jarvis E.D."/>
            <person name="Hiller M."/>
            <person name="Vernes S.C."/>
            <person name="Myers E.W."/>
            <person name="Teeling E.C."/>
        </authorList>
    </citation>
    <scope>NUCLEOTIDE SEQUENCE [LARGE SCALE GENOMIC DNA]</scope>
    <source>
        <strain evidence="2">MRouAeg1</strain>
        <tissue evidence="2">Muscle</tissue>
    </source>
</reference>
<organism evidence="2 3">
    <name type="scientific">Rousettus aegyptiacus</name>
    <name type="common">Egyptian fruit bat</name>
    <name type="synonym">Pteropus aegyptiacus</name>
    <dbReference type="NCBI Taxonomy" id="9407"/>
    <lineage>
        <taxon>Eukaryota</taxon>
        <taxon>Metazoa</taxon>
        <taxon>Chordata</taxon>
        <taxon>Craniata</taxon>
        <taxon>Vertebrata</taxon>
        <taxon>Euteleostomi</taxon>
        <taxon>Mammalia</taxon>
        <taxon>Eutheria</taxon>
        <taxon>Laurasiatheria</taxon>
        <taxon>Chiroptera</taxon>
        <taxon>Yinpterochiroptera</taxon>
        <taxon>Pteropodoidea</taxon>
        <taxon>Pteropodidae</taxon>
        <taxon>Rousettinae</taxon>
        <taxon>Rousettus</taxon>
    </lineage>
</organism>
<dbReference type="EMBL" id="JACASE010000017">
    <property type="protein sequence ID" value="KAF6397122.1"/>
    <property type="molecule type" value="Genomic_DNA"/>
</dbReference>
<sequence>MALGCHPSRGADGEPRGWNMDLVQEEEGEGWERRGRAPGSCSPGPCPRGVCRPAEWRGRQLRASSLRRDHLAETLQERPGDGQRPLSRRHVHPGSPHHLPEDPDKPRAPGEAVDHQGTRSLRREGLGQRTLGISSPGLVPMNRERGGSRPWKHRGPQIQDSASTVAGREANFFFLSPSPTRLNSKHLKCIISWFLKIQGSRRPFFPIT</sequence>
<feature type="region of interest" description="Disordered" evidence="1">
    <location>
        <begin position="74"/>
        <end position="157"/>
    </location>
</feature>
<feature type="compositionally biased region" description="Low complexity" evidence="1">
    <location>
        <begin position="37"/>
        <end position="53"/>
    </location>
</feature>
<dbReference type="Proteomes" id="UP000593571">
    <property type="component" value="Unassembled WGS sequence"/>
</dbReference>
<evidence type="ECO:0000313" key="3">
    <source>
        <dbReference type="Proteomes" id="UP000593571"/>
    </source>
</evidence>
<protein>
    <submittedName>
        <fullName evidence="2">Uncharacterized protein</fullName>
    </submittedName>
</protein>
<comment type="caution">
    <text evidence="2">The sequence shown here is derived from an EMBL/GenBank/DDBJ whole genome shotgun (WGS) entry which is preliminary data.</text>
</comment>
<feature type="region of interest" description="Disordered" evidence="1">
    <location>
        <begin position="1"/>
        <end position="55"/>
    </location>
</feature>
<dbReference type="AlphaFoldDB" id="A0A7J8BEL4"/>
<keyword evidence="3" id="KW-1185">Reference proteome</keyword>
<evidence type="ECO:0000313" key="2">
    <source>
        <dbReference type="EMBL" id="KAF6397122.1"/>
    </source>
</evidence>
<feature type="compositionally biased region" description="Basic and acidic residues" evidence="1">
    <location>
        <begin position="98"/>
        <end position="126"/>
    </location>
</feature>
<gene>
    <name evidence="2" type="ORF">HJG63_009786</name>
</gene>